<sequence>MALVASIPAASGGDVRRAYMSKLFNEVVAGGGPSDIRFAANIQVEKFAAGEAVPVFLAGAGDSIVGDWHYVSLLLGRDRAFVVEFQQATQVGEYPFPSDRIPPVGPGAWPRIEVRIAGNPPRLSVTLDAGTGPILVVDRGLASPEWSTPRPPELHLGIGETYPAAAAWQVRYDDIVVDLK</sequence>
<name>A0ABZ2L8S8_9BACT</name>
<dbReference type="Proteomes" id="UP001374803">
    <property type="component" value="Chromosome"/>
</dbReference>
<proteinExistence type="predicted"/>
<gene>
    <name evidence="1" type="ORF">LVJ94_07975</name>
</gene>
<accession>A0ABZ2L8S8</accession>
<dbReference type="RefSeq" id="WP_394836832.1">
    <property type="nucleotide sequence ID" value="NZ_CP089929.1"/>
</dbReference>
<reference evidence="1" key="1">
    <citation type="submission" date="2021-12" db="EMBL/GenBank/DDBJ databases">
        <title>Discovery of the Pendulisporaceae a myxobacterial family with distinct sporulation behavior and unique specialized metabolism.</title>
        <authorList>
            <person name="Garcia R."/>
            <person name="Popoff A."/>
            <person name="Bader C.D."/>
            <person name="Loehr J."/>
            <person name="Walesch S."/>
            <person name="Walt C."/>
            <person name="Boldt J."/>
            <person name="Bunk B."/>
            <person name="Haeckl F.J.F.P.J."/>
            <person name="Gunesch A.P."/>
            <person name="Birkelbach J."/>
            <person name="Nuebel U."/>
            <person name="Pietschmann T."/>
            <person name="Bach T."/>
            <person name="Mueller R."/>
        </authorList>
    </citation>
    <scope>NUCLEOTIDE SEQUENCE</scope>
    <source>
        <strain evidence="1">MSr11367</strain>
    </source>
</reference>
<evidence type="ECO:0000313" key="2">
    <source>
        <dbReference type="Proteomes" id="UP001374803"/>
    </source>
</evidence>
<evidence type="ECO:0000313" key="1">
    <source>
        <dbReference type="EMBL" id="WXB07172.1"/>
    </source>
</evidence>
<organism evidence="1 2">
    <name type="scientific">Pendulispora rubella</name>
    <dbReference type="NCBI Taxonomy" id="2741070"/>
    <lineage>
        <taxon>Bacteria</taxon>
        <taxon>Pseudomonadati</taxon>
        <taxon>Myxococcota</taxon>
        <taxon>Myxococcia</taxon>
        <taxon>Myxococcales</taxon>
        <taxon>Sorangiineae</taxon>
        <taxon>Pendulisporaceae</taxon>
        <taxon>Pendulispora</taxon>
    </lineage>
</organism>
<keyword evidence="2" id="KW-1185">Reference proteome</keyword>
<protein>
    <submittedName>
        <fullName evidence="1">Uncharacterized protein</fullName>
    </submittedName>
</protein>
<dbReference type="EMBL" id="CP089983">
    <property type="protein sequence ID" value="WXB07172.1"/>
    <property type="molecule type" value="Genomic_DNA"/>
</dbReference>